<comment type="caution">
    <text evidence="2">The sequence shown here is derived from an EMBL/GenBank/DDBJ whole genome shotgun (WGS) entry which is preliminary data.</text>
</comment>
<proteinExistence type="predicted"/>
<dbReference type="Proteomes" id="UP000798808">
    <property type="component" value="Unassembled WGS sequence"/>
</dbReference>
<accession>A0ABW9RYG1</accession>
<evidence type="ECO:0000256" key="1">
    <source>
        <dbReference type="SAM" id="Phobius"/>
    </source>
</evidence>
<keyword evidence="1" id="KW-1133">Transmembrane helix</keyword>
<organism evidence="2 3">
    <name type="scientific">Fulvivirga kasyanovii</name>
    <dbReference type="NCBI Taxonomy" id="396812"/>
    <lineage>
        <taxon>Bacteria</taxon>
        <taxon>Pseudomonadati</taxon>
        <taxon>Bacteroidota</taxon>
        <taxon>Cytophagia</taxon>
        <taxon>Cytophagales</taxon>
        <taxon>Fulvivirgaceae</taxon>
        <taxon>Fulvivirga</taxon>
    </lineage>
</organism>
<evidence type="ECO:0008006" key="4">
    <source>
        <dbReference type="Google" id="ProtNLM"/>
    </source>
</evidence>
<feature type="transmembrane region" description="Helical" evidence="1">
    <location>
        <begin position="102"/>
        <end position="121"/>
    </location>
</feature>
<evidence type="ECO:0000313" key="3">
    <source>
        <dbReference type="Proteomes" id="UP000798808"/>
    </source>
</evidence>
<feature type="transmembrane region" description="Helical" evidence="1">
    <location>
        <begin position="68"/>
        <end position="90"/>
    </location>
</feature>
<keyword evidence="1" id="KW-0812">Transmembrane</keyword>
<gene>
    <name evidence="2" type="ORF">E1163_25050</name>
</gene>
<dbReference type="EMBL" id="SMLW01000658">
    <property type="protein sequence ID" value="MTI28248.1"/>
    <property type="molecule type" value="Genomic_DNA"/>
</dbReference>
<keyword evidence="1" id="KW-0472">Membrane</keyword>
<name>A0ABW9RYG1_9BACT</name>
<sequence>MEKENFESLLNTSRNKIQLGDTFASVHTFLKNKGADEETVRKIITILDQEDRERKKINRPQERQTAKISGVAQGIFTLAGGVILLVAGWYFLKGGLEVDRIFILPLIATGAGAIIALIGLIKTGIAILKK</sequence>
<keyword evidence="3" id="KW-1185">Reference proteome</keyword>
<evidence type="ECO:0000313" key="2">
    <source>
        <dbReference type="EMBL" id="MTI28248.1"/>
    </source>
</evidence>
<protein>
    <recommendedName>
        <fullName evidence="4">DUF2335 domain-containing protein</fullName>
    </recommendedName>
</protein>
<dbReference type="RefSeq" id="WP_155175596.1">
    <property type="nucleotide sequence ID" value="NZ_BAAAFL010000012.1"/>
</dbReference>
<reference evidence="2 3" key="1">
    <citation type="submission" date="2019-02" db="EMBL/GenBank/DDBJ databases">
        <authorList>
            <person name="Goldberg S.R."/>
            <person name="Haltli B.A."/>
            <person name="Correa H."/>
            <person name="Russell K.G."/>
        </authorList>
    </citation>
    <scope>NUCLEOTIDE SEQUENCE [LARGE SCALE GENOMIC DNA]</scope>
    <source>
        <strain evidence="2 3">JCM 16186</strain>
    </source>
</reference>